<evidence type="ECO:0000256" key="4">
    <source>
        <dbReference type="SAM" id="MobiDB-lite"/>
    </source>
</evidence>
<dbReference type="GO" id="GO:0003735">
    <property type="term" value="F:structural constituent of ribosome"/>
    <property type="evidence" value="ECO:0007669"/>
    <property type="project" value="InterPro"/>
</dbReference>
<keyword evidence="2" id="KW-0689">Ribosomal protein</keyword>
<feature type="compositionally biased region" description="Basic residues" evidence="4">
    <location>
        <begin position="43"/>
        <end position="69"/>
    </location>
</feature>
<dbReference type="Proteomes" id="UP001415857">
    <property type="component" value="Unassembled WGS sequence"/>
</dbReference>
<dbReference type="SUPFAM" id="SSF57829">
    <property type="entry name" value="Zn-binding ribosomal proteins"/>
    <property type="match status" value="1"/>
</dbReference>
<keyword evidence="3" id="KW-0687">Ribonucleoprotein</keyword>
<evidence type="ECO:0000256" key="3">
    <source>
        <dbReference type="ARBA" id="ARBA00023274"/>
    </source>
</evidence>
<accession>A0AAP0WQT6</accession>
<dbReference type="GO" id="GO:0006412">
    <property type="term" value="P:translation"/>
    <property type="evidence" value="ECO:0007669"/>
    <property type="project" value="InterPro"/>
</dbReference>
<evidence type="ECO:0000256" key="1">
    <source>
        <dbReference type="ARBA" id="ARBA00009364"/>
    </source>
</evidence>
<dbReference type="PANTHER" id="PTHR10369">
    <property type="entry name" value="60S RIBOSOMAL PROTEIN L36A/L44"/>
    <property type="match status" value="1"/>
</dbReference>
<proteinExistence type="inferred from homology"/>
<dbReference type="InterPro" id="IPR000552">
    <property type="entry name" value="Ribosomal_eL44"/>
</dbReference>
<feature type="region of interest" description="Disordered" evidence="4">
    <location>
        <begin position="1"/>
        <end position="85"/>
    </location>
</feature>
<gene>
    <name evidence="5" type="ORF">L1049_022185</name>
</gene>
<evidence type="ECO:0000256" key="2">
    <source>
        <dbReference type="ARBA" id="ARBA00022980"/>
    </source>
</evidence>
<dbReference type="GO" id="GO:0005840">
    <property type="term" value="C:ribosome"/>
    <property type="evidence" value="ECO:0007669"/>
    <property type="project" value="UniProtKB-KW"/>
</dbReference>
<reference evidence="5 6" key="1">
    <citation type="journal article" date="2024" name="Plant J.">
        <title>Genome sequences and population genomics reveal climatic adaptation and genomic divergence between two closely related sweetgum species.</title>
        <authorList>
            <person name="Xu W.Q."/>
            <person name="Ren C.Q."/>
            <person name="Zhang X.Y."/>
            <person name="Comes H.P."/>
            <person name="Liu X.H."/>
            <person name="Li Y.G."/>
            <person name="Kettle C.J."/>
            <person name="Jalonen R."/>
            <person name="Gaisberger H."/>
            <person name="Ma Y.Z."/>
            <person name="Qiu Y.X."/>
        </authorList>
    </citation>
    <scope>NUCLEOTIDE SEQUENCE [LARGE SCALE GENOMIC DNA]</scope>
    <source>
        <strain evidence="5">Hangzhou</strain>
    </source>
</reference>
<comment type="caution">
    <text evidence="5">The sequence shown here is derived from an EMBL/GenBank/DDBJ whole genome shotgun (WGS) entry which is preliminary data.</text>
</comment>
<protein>
    <submittedName>
        <fullName evidence="5">Uncharacterized protein</fullName>
    </submittedName>
</protein>
<dbReference type="EMBL" id="JBBPBK010000011">
    <property type="protein sequence ID" value="KAK9274930.1"/>
    <property type="molecule type" value="Genomic_DNA"/>
</dbReference>
<dbReference type="AlphaFoldDB" id="A0AAP0WQT6"/>
<organism evidence="5 6">
    <name type="scientific">Liquidambar formosana</name>
    <name type="common">Formosan gum</name>
    <dbReference type="NCBI Taxonomy" id="63359"/>
    <lineage>
        <taxon>Eukaryota</taxon>
        <taxon>Viridiplantae</taxon>
        <taxon>Streptophyta</taxon>
        <taxon>Embryophyta</taxon>
        <taxon>Tracheophyta</taxon>
        <taxon>Spermatophyta</taxon>
        <taxon>Magnoliopsida</taxon>
        <taxon>eudicotyledons</taxon>
        <taxon>Gunneridae</taxon>
        <taxon>Pentapetalae</taxon>
        <taxon>Saxifragales</taxon>
        <taxon>Altingiaceae</taxon>
        <taxon>Liquidambar</taxon>
    </lineage>
</organism>
<feature type="compositionally biased region" description="Polar residues" evidence="4">
    <location>
        <begin position="1"/>
        <end position="27"/>
    </location>
</feature>
<dbReference type="Pfam" id="PF00935">
    <property type="entry name" value="Ribosomal_L44"/>
    <property type="match status" value="1"/>
</dbReference>
<comment type="similarity">
    <text evidence="1">Belongs to the eukaryotic ribosomal protein eL42 family.</text>
</comment>
<dbReference type="InterPro" id="IPR053708">
    <property type="entry name" value="Ribosomal_LSU_eL42"/>
</dbReference>
<dbReference type="Gene3D" id="3.10.450.80">
    <property type="match status" value="1"/>
</dbReference>
<name>A0AAP0WQT6_LIQFO</name>
<evidence type="ECO:0000313" key="5">
    <source>
        <dbReference type="EMBL" id="KAK9274930.1"/>
    </source>
</evidence>
<keyword evidence="6" id="KW-1185">Reference proteome</keyword>
<evidence type="ECO:0000313" key="6">
    <source>
        <dbReference type="Proteomes" id="UP001415857"/>
    </source>
</evidence>
<dbReference type="InterPro" id="IPR011332">
    <property type="entry name" value="Ribosomal_zn-bd"/>
</dbReference>
<sequence length="111" mass="12802">MDTNPIAKTSQNPIQSKSHPPSSNTRQYPPGEAPHPIQVNISKTKKTYCKGKKSRKHTLHKVTQYKKRKDSLTAQGKRRYDHKQSGYGYGWQTKPVFHKKVIICYSFLFIA</sequence>
<dbReference type="GO" id="GO:1990904">
    <property type="term" value="C:ribonucleoprotein complex"/>
    <property type="evidence" value="ECO:0007669"/>
    <property type="project" value="UniProtKB-KW"/>
</dbReference>